<dbReference type="InterPro" id="IPR023346">
    <property type="entry name" value="Lysozyme-like_dom_sf"/>
</dbReference>
<dbReference type="EC" id="3.2.1.17" evidence="4"/>
<comment type="catalytic activity">
    <reaction evidence="4">
        <text>Hydrolysis of (1-&gt;4)-beta-linkages between N-acetylmuramic acid and N-acetyl-D-glucosamine residues in a peptidoglycan and between N-acetyl-D-glucosamine residues in chitodextrins.</text>
        <dbReference type="EC" id="3.2.1.17"/>
    </reaction>
</comment>
<dbReference type="Gene3D" id="1.10.530.40">
    <property type="match status" value="1"/>
</dbReference>
<evidence type="ECO:0000256" key="4">
    <source>
        <dbReference type="RuleBase" id="RU003788"/>
    </source>
</evidence>
<organism evidence="5 6">
    <name type="scientific">Sphingobium yanoikuyae</name>
    <name type="common">Sphingomonas yanoikuyae</name>
    <dbReference type="NCBI Taxonomy" id="13690"/>
    <lineage>
        <taxon>Bacteria</taxon>
        <taxon>Pseudomonadati</taxon>
        <taxon>Pseudomonadota</taxon>
        <taxon>Alphaproteobacteria</taxon>
        <taxon>Sphingomonadales</taxon>
        <taxon>Sphingomonadaceae</taxon>
        <taxon>Sphingobium</taxon>
    </lineage>
</organism>
<dbReference type="Proteomes" id="UP001162318">
    <property type="component" value="Unassembled WGS sequence"/>
</dbReference>
<dbReference type="GO" id="GO:0003796">
    <property type="term" value="F:lysozyme activity"/>
    <property type="evidence" value="ECO:0007669"/>
    <property type="project" value="UniProtKB-EC"/>
</dbReference>
<evidence type="ECO:0000313" key="6">
    <source>
        <dbReference type="Proteomes" id="UP001162318"/>
    </source>
</evidence>
<keyword evidence="2 4" id="KW-0081">Bacteriolytic enzyme</keyword>
<dbReference type="PANTHER" id="PTHR38107:SF3">
    <property type="entry name" value="LYSOZYME RRRD-RELATED"/>
    <property type="match status" value="1"/>
</dbReference>
<dbReference type="InterPro" id="IPR002196">
    <property type="entry name" value="Glyco_hydro_24"/>
</dbReference>
<evidence type="ECO:0000256" key="1">
    <source>
        <dbReference type="ARBA" id="ARBA00022529"/>
    </source>
</evidence>
<keyword evidence="4" id="KW-0326">Glycosidase</keyword>
<evidence type="ECO:0000256" key="2">
    <source>
        <dbReference type="ARBA" id="ARBA00022638"/>
    </source>
</evidence>
<dbReference type="GO" id="GO:0042742">
    <property type="term" value="P:defense response to bacterium"/>
    <property type="evidence" value="ECO:0007669"/>
    <property type="project" value="UniProtKB-KW"/>
</dbReference>
<keyword evidence="1 4" id="KW-0929">Antimicrobial</keyword>
<dbReference type="CDD" id="cd00737">
    <property type="entry name" value="lyz_endolysin_autolysin"/>
    <property type="match status" value="1"/>
</dbReference>
<dbReference type="AlphaFoldDB" id="A0AA43BD61"/>
<comment type="caution">
    <text evidence="5">The sequence shown here is derived from an EMBL/GenBank/DDBJ whole genome shotgun (WGS) entry which is preliminary data.</text>
</comment>
<dbReference type="EMBL" id="JAOCKX010000088">
    <property type="protein sequence ID" value="MDH2135118.1"/>
    <property type="molecule type" value="Genomic_DNA"/>
</dbReference>
<dbReference type="Pfam" id="PF00959">
    <property type="entry name" value="Phage_lysozyme"/>
    <property type="match status" value="1"/>
</dbReference>
<dbReference type="InterPro" id="IPR051018">
    <property type="entry name" value="Bacteriophage_GH24"/>
</dbReference>
<keyword evidence="4" id="KW-0378">Hydrolase</keyword>
<evidence type="ECO:0000313" key="5">
    <source>
        <dbReference type="EMBL" id="MDH2135118.1"/>
    </source>
</evidence>
<proteinExistence type="inferred from homology"/>
<protein>
    <recommendedName>
        <fullName evidence="4">Lysozyme</fullName>
        <ecNumber evidence="4">3.2.1.17</ecNumber>
    </recommendedName>
</protein>
<reference evidence="5" key="1">
    <citation type="submission" date="2022-09" db="EMBL/GenBank/DDBJ databases">
        <title>Intensive care unit water sources are persistently colonized with multi-drug resistant bacteria and are the site of extensive horizontal gene transfer of antibiotic resistance genes.</title>
        <authorList>
            <person name="Diorio-Toth L."/>
        </authorList>
    </citation>
    <scope>NUCLEOTIDE SEQUENCE</scope>
    <source>
        <strain evidence="5">GD03659</strain>
    </source>
</reference>
<dbReference type="InterPro" id="IPR023347">
    <property type="entry name" value="Lysozyme_dom_sf"/>
</dbReference>
<evidence type="ECO:0000256" key="3">
    <source>
        <dbReference type="ARBA" id="ARBA00023200"/>
    </source>
</evidence>
<keyword evidence="3" id="KW-1035">Host cytoplasm</keyword>
<sequence length="112" mass="11962">MGWGRTTKVKAGDACTQKQADAWLIEEYDAFETAVLKLLGKAKTTANQLGALVSFAYNLGIGALAKSTLLTKHLVGDYAGAAREFAKWKFGGGRVLPGLIKRRAAEAALYLS</sequence>
<name>A0AA43BD61_SPHYA</name>
<dbReference type="InterPro" id="IPR033907">
    <property type="entry name" value="Endolysin_autolysin"/>
</dbReference>
<dbReference type="PANTHER" id="PTHR38107">
    <property type="match status" value="1"/>
</dbReference>
<dbReference type="GO" id="GO:0009253">
    <property type="term" value="P:peptidoglycan catabolic process"/>
    <property type="evidence" value="ECO:0007669"/>
    <property type="project" value="InterPro"/>
</dbReference>
<comment type="similarity">
    <text evidence="4">Belongs to the glycosyl hydrolase 24 family.</text>
</comment>
<dbReference type="GO" id="GO:0031640">
    <property type="term" value="P:killing of cells of another organism"/>
    <property type="evidence" value="ECO:0007669"/>
    <property type="project" value="UniProtKB-KW"/>
</dbReference>
<dbReference type="GO" id="GO:0016998">
    <property type="term" value="P:cell wall macromolecule catabolic process"/>
    <property type="evidence" value="ECO:0007669"/>
    <property type="project" value="InterPro"/>
</dbReference>
<dbReference type="SUPFAM" id="SSF53955">
    <property type="entry name" value="Lysozyme-like"/>
    <property type="match status" value="1"/>
</dbReference>
<accession>A0AA43BD61</accession>
<gene>
    <name evidence="5" type="ORF">N5J77_28735</name>
</gene>